<name>A0A0K1JG95_9MICO</name>
<dbReference type="EMBL" id="CP011112">
    <property type="protein sequence ID" value="AKU15716.1"/>
    <property type="molecule type" value="Genomic_DNA"/>
</dbReference>
<dbReference type="InterPro" id="IPR011335">
    <property type="entry name" value="Restrct_endonuc-II-like"/>
</dbReference>
<dbReference type="SUPFAM" id="SSF52980">
    <property type="entry name" value="Restriction endonuclease-like"/>
    <property type="match status" value="1"/>
</dbReference>
<dbReference type="OrthoDB" id="5176673at2"/>
<proteinExistence type="predicted"/>
<gene>
    <name evidence="1" type="ORF">VV02_07380</name>
</gene>
<evidence type="ECO:0000313" key="2">
    <source>
        <dbReference type="Proteomes" id="UP000066480"/>
    </source>
</evidence>
<reference evidence="1 2" key="1">
    <citation type="submission" date="2015-03" db="EMBL/GenBank/DDBJ databases">
        <title>Luteipulveratus halotolerans sp. nov., a novel actinobacterium (Dermacoccaceae) from Sarawak, Malaysia.</title>
        <authorList>
            <person name="Juboi H."/>
            <person name="Basik A."/>
            <person name="Shamsul S.S."/>
            <person name="Arnold P."/>
            <person name="Schmitt E.K."/>
            <person name="Sanglier J.-J."/>
            <person name="Yeo T."/>
        </authorList>
    </citation>
    <scope>NUCLEOTIDE SEQUENCE [LARGE SCALE GENOMIC DNA]</scope>
    <source>
        <strain evidence="1 2">MN07-A0370</strain>
    </source>
</reference>
<organism evidence="1 2">
    <name type="scientific">Luteipulveratus mongoliensis</name>
    <dbReference type="NCBI Taxonomy" id="571913"/>
    <lineage>
        <taxon>Bacteria</taxon>
        <taxon>Bacillati</taxon>
        <taxon>Actinomycetota</taxon>
        <taxon>Actinomycetes</taxon>
        <taxon>Micrococcales</taxon>
        <taxon>Dermacoccaceae</taxon>
        <taxon>Luteipulveratus</taxon>
    </lineage>
</organism>
<dbReference type="Proteomes" id="UP000066480">
    <property type="component" value="Chromosome"/>
</dbReference>
<dbReference type="KEGG" id="lmoi:VV02_07380"/>
<keyword evidence="2" id="KW-1185">Reference proteome</keyword>
<accession>A0A0K1JG95</accession>
<dbReference type="RefSeq" id="WP_052590775.1">
    <property type="nucleotide sequence ID" value="NZ_CP011112.1"/>
</dbReference>
<sequence>MIDPALVQLAAEQSMLFRRADAEQLGVTDFDLRQMVRSRLCRPVIRSVYSVMPKPALPSERLVEKTLAMLLANPHVAAAGRSALALLDVDLFGVNYEKAQGIWLNKCATRSTTDLVIRRPLVMPAVSDVDGHLVVTAPWAIVDVARDAGVVAGTVSADNALHHKRVTVEELEDVIRAQRGASRISRATRAVELSDRRSESVGETRLRLLLQSAGIDVEPQFKVTVGKRVLARADFRVKGTRLLIEFDGMVKYRGDEGADVLAREKRREDVVRPHGWTFERVVHTDFDQPRVLIARLRSAADNAPDG</sequence>
<protein>
    <recommendedName>
        <fullName evidence="3">DUF559 domain-containing protein</fullName>
    </recommendedName>
</protein>
<dbReference type="STRING" id="571913.VV02_07380"/>
<evidence type="ECO:0008006" key="3">
    <source>
        <dbReference type="Google" id="ProtNLM"/>
    </source>
</evidence>
<evidence type="ECO:0000313" key="1">
    <source>
        <dbReference type="EMBL" id="AKU15716.1"/>
    </source>
</evidence>
<dbReference type="AlphaFoldDB" id="A0A0K1JG95"/>